<feature type="domain" description="BIG2" evidence="1">
    <location>
        <begin position="54"/>
        <end position="98"/>
    </location>
</feature>
<protein>
    <recommendedName>
        <fullName evidence="1">BIG2 domain-containing protein</fullName>
    </recommendedName>
</protein>
<dbReference type="Proteomes" id="UP001161325">
    <property type="component" value="Unassembled WGS sequence"/>
</dbReference>
<dbReference type="EMBL" id="BRXS01000003">
    <property type="protein sequence ID" value="GLC25814.1"/>
    <property type="molecule type" value="Genomic_DNA"/>
</dbReference>
<comment type="caution">
    <text evidence="2">The sequence shown here is derived from an EMBL/GenBank/DDBJ whole genome shotgun (WGS) entry which is preliminary data.</text>
</comment>
<gene>
    <name evidence="2" type="ORF">rosag_23270</name>
</gene>
<dbReference type="SUPFAM" id="SSF49373">
    <property type="entry name" value="Invasin/intimin cell-adhesion fragments"/>
    <property type="match status" value="2"/>
</dbReference>
<dbReference type="InterPro" id="IPR003343">
    <property type="entry name" value="Big_2"/>
</dbReference>
<reference evidence="2" key="1">
    <citation type="submission" date="2022-08" db="EMBL/GenBank/DDBJ databases">
        <title>Draft genome sequencing of Roseisolibacter agri AW1220.</title>
        <authorList>
            <person name="Tobiishi Y."/>
            <person name="Tonouchi A."/>
        </authorList>
    </citation>
    <scope>NUCLEOTIDE SEQUENCE</scope>
    <source>
        <strain evidence="2">AW1220</strain>
    </source>
</reference>
<organism evidence="2 3">
    <name type="scientific">Roseisolibacter agri</name>
    <dbReference type="NCBI Taxonomy" id="2014610"/>
    <lineage>
        <taxon>Bacteria</taxon>
        <taxon>Pseudomonadati</taxon>
        <taxon>Gemmatimonadota</taxon>
        <taxon>Gemmatimonadia</taxon>
        <taxon>Gemmatimonadales</taxon>
        <taxon>Gemmatimonadaceae</taxon>
        <taxon>Roseisolibacter</taxon>
    </lineage>
</organism>
<sequence>MESSPDSPAVPRRIVFAAAVAALAAACGDPTAPRCSISLDRLPSDLVVAGTSVQAVARASCDRGQPTLRWSISDTTVATVDANGKVTGRTPGDAVLTAETVGGGAVRASTRVHVEPPYDVIITPRRYDLLPRFRQAFNLSVVPTELTPPGFPSTVDIRSSDSCVAIVDAQGFVSAGRAGTATLSVRLTAAPGVRDSVPVVVAIPTNGRTFVVGFTDAATGATVDPRALRGRVTVLVNFLYPNTGGRIEIRLGGRVAQSLLLAPPQVPGAVVARLPVTIDVDARDATTGARRFAEGAQTLEAALVVPDQPGLPGCPVINLGDVDAQQVTLIAS</sequence>
<evidence type="ECO:0000259" key="1">
    <source>
        <dbReference type="Pfam" id="PF02368"/>
    </source>
</evidence>
<evidence type="ECO:0000313" key="3">
    <source>
        <dbReference type="Proteomes" id="UP001161325"/>
    </source>
</evidence>
<accession>A0AA37VEU8</accession>
<dbReference type="InterPro" id="IPR008964">
    <property type="entry name" value="Invasin/intimin_cell_adhesion"/>
</dbReference>
<dbReference type="Pfam" id="PF02368">
    <property type="entry name" value="Big_2"/>
    <property type="match status" value="1"/>
</dbReference>
<name>A0AA37VEU8_9BACT</name>
<evidence type="ECO:0000313" key="2">
    <source>
        <dbReference type="EMBL" id="GLC25814.1"/>
    </source>
</evidence>
<keyword evidence="3" id="KW-1185">Reference proteome</keyword>
<dbReference type="AlphaFoldDB" id="A0AA37VEU8"/>
<proteinExistence type="predicted"/>
<dbReference type="Gene3D" id="2.60.40.1080">
    <property type="match status" value="1"/>
</dbReference>